<evidence type="ECO:0000313" key="11">
    <source>
        <dbReference type="Proteomes" id="UP001590950"/>
    </source>
</evidence>
<sequence>MSRKPAEPAKKEQNEYIPSFISKKPFYLESADSENDYLEHQRLQTSTPDQLKWYDRGKRLGPAATKFRKGACENCGAMTHKTKECLSRPRAKGARWTGKDIQADEVVQDVELSWDAKRDRWNGYDAQEYQNVIEEYEELEKLKKKMKGAATVDERKLVSEDGEDGPKSEHEEAKYDEETDMGRQQSTATRNLRLREDTAKYLLNLDLDSAKYDPKTRSMVDMGAQADQASALVAEDNFMRASGDAAEFEKAQKYAWESQERGDKNKIHVQANPTSGEYFLRKEKAEKDAKRETQRQILLEKYGGENHFQPSQLRDMAVVENERYVEYDETGAIKGAPKAEAKSKYAEDVLVNNHTFVWGSWWASFQWGYSCCHSTIKNSYCTGEQGKLAFEEANQRRTGAELEALANMEAIERTTDDSAEVEGAKLIKDNVDEKPQGMAKKRTLAEMKGGVSEEELEAYKRSKAVADDPMAKFLSKD</sequence>
<evidence type="ECO:0000256" key="3">
    <source>
        <dbReference type="ARBA" id="ARBA00022664"/>
    </source>
</evidence>
<keyword evidence="11" id="KW-1185">Reference proteome</keyword>
<comment type="function">
    <text evidence="7">Involved in pre-mRNA splicing.</text>
</comment>
<protein>
    <recommendedName>
        <fullName evidence="7">Pre-mRNA-splicing factor SLU7</fullName>
    </recommendedName>
</protein>
<dbReference type="Proteomes" id="UP001590950">
    <property type="component" value="Unassembled WGS sequence"/>
</dbReference>
<keyword evidence="5 7" id="KW-0508">mRNA splicing</keyword>
<keyword evidence="4 7" id="KW-0747">Spliceosome</keyword>
<keyword evidence="3 7" id="KW-0507">mRNA processing</keyword>
<dbReference type="InterPro" id="IPR039974">
    <property type="entry name" value="Splicing_factor_SLU7"/>
</dbReference>
<dbReference type="PANTHER" id="PTHR12942">
    <property type="entry name" value="STEP II SPLICING FACTOR SLU7"/>
    <property type="match status" value="1"/>
</dbReference>
<feature type="compositionally biased region" description="Basic and acidic residues" evidence="8">
    <location>
        <begin position="155"/>
        <end position="173"/>
    </location>
</feature>
<evidence type="ECO:0000259" key="9">
    <source>
        <dbReference type="Pfam" id="PF11708"/>
    </source>
</evidence>
<accession>A0ABR4ACZ4</accession>
<comment type="similarity">
    <text evidence="2 7">Belongs to the SLU7 family.</text>
</comment>
<comment type="subunit">
    <text evidence="7">Associated with the spliceosome.</text>
</comment>
<evidence type="ECO:0000256" key="2">
    <source>
        <dbReference type="ARBA" id="ARBA00007203"/>
    </source>
</evidence>
<feature type="region of interest" description="Disordered" evidence="8">
    <location>
        <begin position="155"/>
        <end position="189"/>
    </location>
</feature>
<name>A0ABR4ACZ4_9LECA</name>
<evidence type="ECO:0000256" key="8">
    <source>
        <dbReference type="SAM" id="MobiDB-lite"/>
    </source>
</evidence>
<evidence type="ECO:0000256" key="5">
    <source>
        <dbReference type="ARBA" id="ARBA00023187"/>
    </source>
</evidence>
<dbReference type="EMBL" id="JBEFKJ010000012">
    <property type="protein sequence ID" value="KAL2042933.1"/>
    <property type="molecule type" value="Genomic_DNA"/>
</dbReference>
<evidence type="ECO:0000256" key="6">
    <source>
        <dbReference type="ARBA" id="ARBA00023242"/>
    </source>
</evidence>
<evidence type="ECO:0000256" key="7">
    <source>
        <dbReference type="RuleBase" id="RU367071"/>
    </source>
</evidence>
<dbReference type="PANTHER" id="PTHR12942:SF2">
    <property type="entry name" value="PRE-MRNA-SPLICING FACTOR SLU7"/>
    <property type="match status" value="1"/>
</dbReference>
<organism evidence="10 11">
    <name type="scientific">Stereocaulon virgatum</name>
    <dbReference type="NCBI Taxonomy" id="373712"/>
    <lineage>
        <taxon>Eukaryota</taxon>
        <taxon>Fungi</taxon>
        <taxon>Dikarya</taxon>
        <taxon>Ascomycota</taxon>
        <taxon>Pezizomycotina</taxon>
        <taxon>Lecanoromycetes</taxon>
        <taxon>OSLEUM clade</taxon>
        <taxon>Lecanoromycetidae</taxon>
        <taxon>Lecanorales</taxon>
        <taxon>Lecanorineae</taxon>
        <taxon>Stereocaulaceae</taxon>
        <taxon>Stereocaulon</taxon>
    </lineage>
</organism>
<feature type="domain" description="Pre-mRNA-splicing factor SLU7" evidence="9">
    <location>
        <begin position="112"/>
        <end position="360"/>
    </location>
</feature>
<evidence type="ECO:0000256" key="1">
    <source>
        <dbReference type="ARBA" id="ARBA00004123"/>
    </source>
</evidence>
<evidence type="ECO:0000313" key="10">
    <source>
        <dbReference type="EMBL" id="KAL2042933.1"/>
    </source>
</evidence>
<evidence type="ECO:0000256" key="4">
    <source>
        <dbReference type="ARBA" id="ARBA00022728"/>
    </source>
</evidence>
<reference evidence="10 11" key="1">
    <citation type="submission" date="2024-09" db="EMBL/GenBank/DDBJ databases">
        <title>Rethinking Asexuality: The Enigmatic Case of Functional Sexual Genes in Lepraria (Stereocaulaceae).</title>
        <authorList>
            <person name="Doellman M."/>
            <person name="Sun Y."/>
            <person name="Barcenas-Pena A."/>
            <person name="Lumbsch H.T."/>
            <person name="Grewe F."/>
        </authorList>
    </citation>
    <scope>NUCLEOTIDE SEQUENCE [LARGE SCALE GENOMIC DNA]</scope>
    <source>
        <strain evidence="10 11">Mercado 3170</strain>
    </source>
</reference>
<dbReference type="InterPro" id="IPR021715">
    <property type="entry name" value="Slu7_dom"/>
</dbReference>
<comment type="subcellular location">
    <subcellularLocation>
        <location evidence="1 7">Nucleus</location>
    </subcellularLocation>
</comment>
<keyword evidence="6 7" id="KW-0539">Nucleus</keyword>
<proteinExistence type="inferred from homology"/>
<gene>
    <name evidence="10" type="ORF">N7G274_003991</name>
</gene>
<comment type="caution">
    <text evidence="10">The sequence shown here is derived from an EMBL/GenBank/DDBJ whole genome shotgun (WGS) entry which is preliminary data.</text>
</comment>
<dbReference type="Pfam" id="PF11708">
    <property type="entry name" value="Slu7"/>
    <property type="match status" value="1"/>
</dbReference>